<dbReference type="OrthoDB" id="5432760at2"/>
<sequence length="352" mass="39046">MTTKKKAVRAVAAAMLATMLTLLTFTVASANSEPIRIVVLPFYVEAGDDANDGGSSTLHYRRMMRFINNQLVRHNFEVVNPFAGDASEREYNRVMERSHEDSALASLEVCRKYATDAAYISWLKVKVRKTSDGYCKASARLDGEGYDSAGHDLGVGMSKTFKVTRRDCDDAIAEVEKEVGDLVGRKLTAWNGHRSNRRVVRPAVHTAPATGGALARNFKQHEQYLSIKLDGVTEYAIVEVFGKVLKTANGVNYAKNYGQRIVPDNPQASYVSWRVNISGTDPFVLQANIMKMLNDISANGGEIVMKGVPYRYTQAEIDMLKGVRPGDATSREVQFVLDRELVRDLEMSGTFE</sequence>
<evidence type="ECO:0000313" key="3">
    <source>
        <dbReference type="Proteomes" id="UP000000602"/>
    </source>
</evidence>
<dbReference type="RefSeq" id="WP_011188457.1">
    <property type="nucleotide sequence ID" value="NC_006138.1"/>
</dbReference>
<dbReference type="KEGG" id="dps:DP1216"/>
<feature type="chain" id="PRO_5004270605" evidence="1">
    <location>
        <begin position="31"/>
        <end position="352"/>
    </location>
</feature>
<dbReference type="eggNOG" id="ENOG5033SUB">
    <property type="taxonomic scope" value="Bacteria"/>
</dbReference>
<protein>
    <submittedName>
        <fullName evidence="2">Uncharacterized protein</fullName>
    </submittedName>
</protein>
<feature type="signal peptide" evidence="1">
    <location>
        <begin position="1"/>
        <end position="30"/>
    </location>
</feature>
<keyword evidence="3" id="KW-1185">Reference proteome</keyword>
<name>Q6ANX9_DESPS</name>
<dbReference type="EMBL" id="CR522870">
    <property type="protein sequence ID" value="CAG35945.1"/>
    <property type="molecule type" value="Genomic_DNA"/>
</dbReference>
<reference evidence="3" key="1">
    <citation type="journal article" date="2004" name="Environ. Microbiol.">
        <title>The genome of Desulfotalea psychrophila, a sulfate-reducing bacterium from permanently cold Arctic sediments.</title>
        <authorList>
            <person name="Rabus R."/>
            <person name="Ruepp A."/>
            <person name="Frickey T."/>
            <person name="Rattei T."/>
            <person name="Fartmann B."/>
            <person name="Stark M."/>
            <person name="Bauer M."/>
            <person name="Zibat A."/>
            <person name="Lombardot T."/>
            <person name="Becker I."/>
            <person name="Amann J."/>
            <person name="Gellner K."/>
            <person name="Teeling H."/>
            <person name="Leuschner W.D."/>
            <person name="Gloeckner F.-O."/>
            <person name="Lupas A.N."/>
            <person name="Amann R."/>
            <person name="Klenk H.-P."/>
        </authorList>
    </citation>
    <scope>NUCLEOTIDE SEQUENCE [LARGE SCALE GENOMIC DNA]</scope>
    <source>
        <strain evidence="3">DSM 12343 / LSv54</strain>
    </source>
</reference>
<proteinExistence type="predicted"/>
<evidence type="ECO:0000313" key="2">
    <source>
        <dbReference type="EMBL" id="CAG35945.1"/>
    </source>
</evidence>
<evidence type="ECO:0000256" key="1">
    <source>
        <dbReference type="SAM" id="SignalP"/>
    </source>
</evidence>
<dbReference type="AlphaFoldDB" id="Q6ANX9"/>
<dbReference type="HOGENOM" id="CLU_786930_0_0_7"/>
<accession>Q6ANX9</accession>
<organism evidence="2 3">
    <name type="scientific">Desulfotalea psychrophila (strain LSv54 / DSM 12343)</name>
    <dbReference type="NCBI Taxonomy" id="177439"/>
    <lineage>
        <taxon>Bacteria</taxon>
        <taxon>Pseudomonadati</taxon>
        <taxon>Thermodesulfobacteriota</taxon>
        <taxon>Desulfobulbia</taxon>
        <taxon>Desulfobulbales</taxon>
        <taxon>Desulfocapsaceae</taxon>
        <taxon>Desulfotalea</taxon>
    </lineage>
</organism>
<dbReference type="Proteomes" id="UP000000602">
    <property type="component" value="Chromosome"/>
</dbReference>
<gene>
    <name evidence="2" type="ordered locus">DP1216</name>
</gene>
<keyword evidence="1" id="KW-0732">Signal</keyword>